<keyword evidence="6 8" id="KW-0413">Isomerase</keyword>
<accession>A0AAW1BQU9</accession>
<dbReference type="SUPFAM" id="SSF51658">
    <property type="entry name" value="Xylose isomerase-like"/>
    <property type="match status" value="1"/>
</dbReference>
<comment type="caution">
    <text evidence="8">The sequence shown here is derived from an EMBL/GenBank/DDBJ whole genome shotgun (WGS) entry which is preliminary data.</text>
</comment>
<organism evidence="8 9">
    <name type="scientific">Crotalus adamanteus</name>
    <name type="common">Eastern diamondback rattlesnake</name>
    <dbReference type="NCBI Taxonomy" id="8729"/>
    <lineage>
        <taxon>Eukaryota</taxon>
        <taxon>Metazoa</taxon>
        <taxon>Chordata</taxon>
        <taxon>Craniata</taxon>
        <taxon>Vertebrata</taxon>
        <taxon>Euteleostomi</taxon>
        <taxon>Lepidosauria</taxon>
        <taxon>Squamata</taxon>
        <taxon>Bifurcata</taxon>
        <taxon>Unidentata</taxon>
        <taxon>Episquamata</taxon>
        <taxon>Toxicofera</taxon>
        <taxon>Serpentes</taxon>
        <taxon>Colubroidea</taxon>
        <taxon>Viperidae</taxon>
        <taxon>Crotalinae</taxon>
        <taxon>Crotalus</taxon>
    </lineage>
</organism>
<dbReference type="InterPro" id="IPR013022">
    <property type="entry name" value="Xyl_isomerase-like_TIM-brl"/>
</dbReference>
<comment type="catalytic activity">
    <reaction evidence="1">
        <text>3-hydroxypyruvate = 2-hydroxy-3-oxopropanoate</text>
        <dbReference type="Rhea" id="RHEA:11952"/>
        <dbReference type="ChEBI" id="CHEBI:17180"/>
        <dbReference type="ChEBI" id="CHEBI:57978"/>
        <dbReference type="EC" id="5.3.1.22"/>
    </reaction>
</comment>
<evidence type="ECO:0000256" key="2">
    <source>
        <dbReference type="ARBA" id="ARBA00002968"/>
    </source>
</evidence>
<gene>
    <name evidence="8" type="ORF">NXF25_009180</name>
</gene>
<dbReference type="EMBL" id="JAOTOJ010000003">
    <property type="protein sequence ID" value="KAK9404353.1"/>
    <property type="molecule type" value="Genomic_DNA"/>
</dbReference>
<proteinExistence type="inferred from homology"/>
<evidence type="ECO:0000256" key="4">
    <source>
        <dbReference type="ARBA" id="ARBA00012570"/>
    </source>
</evidence>
<protein>
    <recommendedName>
        <fullName evidence="5">Putative hydroxypyruvate isomerase</fullName>
        <ecNumber evidence="4">5.3.1.22</ecNumber>
    </recommendedName>
</protein>
<dbReference type="AlphaFoldDB" id="A0AAW1BQU9"/>
<evidence type="ECO:0000259" key="7">
    <source>
        <dbReference type="Pfam" id="PF01261"/>
    </source>
</evidence>
<evidence type="ECO:0000313" key="8">
    <source>
        <dbReference type="EMBL" id="KAK9404353.1"/>
    </source>
</evidence>
<sequence length="342" mass="37888">MVRSEMGHRCAGKMPCRYDLQLRKKLLDSISRAAAAPSRNSENSSSRAQCALGLRRCLAACAMAPLRFAANLAWLFQEEPALVQRMEAASRAGFRAVELGFPYTCSAPELRAAAERDGLEVVLLNTPPGNQEKGDMGLGAVPGRQAEFREALAVAVKYAKELKCPRIHLMAGRFPTGAKRDAVSTEMEATFIENLRYAADILEQENLIGLLEPINNQISDPNYFLTTPQQAAAILEKMGSPSLKLQLDIFHCQIMNGNLTQNLKAYFPIIGHIQIAQVPGRHEPDSPGELNFPYLFQLLESMSYSGYIGCEYKPKGNTLDGLNWLYSYWEDHCVGKVGKKMK</sequence>
<dbReference type="PANTHER" id="PTHR43489:SF6">
    <property type="entry name" value="HYDROXYPYRUVATE ISOMERASE-RELATED"/>
    <property type="match status" value="1"/>
</dbReference>
<dbReference type="FunFam" id="3.20.20.150:FF:000007">
    <property type="entry name" value="Hydroxypyruvate isomerase"/>
    <property type="match status" value="1"/>
</dbReference>
<dbReference type="Proteomes" id="UP001474421">
    <property type="component" value="Unassembled WGS sequence"/>
</dbReference>
<dbReference type="Gene3D" id="3.20.20.150">
    <property type="entry name" value="Divalent-metal-dependent TIM barrel enzymes"/>
    <property type="match status" value="1"/>
</dbReference>
<reference evidence="8 9" key="1">
    <citation type="journal article" date="2024" name="Proc. Natl. Acad. Sci. U.S.A.">
        <title>The genetic regulatory architecture and epigenomic basis for age-related changes in rattlesnake venom.</title>
        <authorList>
            <person name="Hogan M.P."/>
            <person name="Holding M.L."/>
            <person name="Nystrom G.S."/>
            <person name="Colston T.J."/>
            <person name="Bartlett D.A."/>
            <person name="Mason A.J."/>
            <person name="Ellsworth S.A."/>
            <person name="Rautsaw R.M."/>
            <person name="Lawrence K.C."/>
            <person name="Strickland J.L."/>
            <person name="He B."/>
            <person name="Fraser P."/>
            <person name="Margres M.J."/>
            <person name="Gilbert D.M."/>
            <person name="Gibbs H.L."/>
            <person name="Parkinson C.L."/>
            <person name="Rokyta D.R."/>
        </authorList>
    </citation>
    <scope>NUCLEOTIDE SEQUENCE [LARGE SCALE GENOMIC DNA]</scope>
    <source>
        <strain evidence="8">DRR0105</strain>
    </source>
</reference>
<dbReference type="Pfam" id="PF01261">
    <property type="entry name" value="AP_endonuc_2"/>
    <property type="match status" value="1"/>
</dbReference>
<dbReference type="GO" id="GO:0008903">
    <property type="term" value="F:hydroxypyruvate isomerase activity"/>
    <property type="evidence" value="ECO:0007669"/>
    <property type="project" value="UniProtKB-EC"/>
</dbReference>
<dbReference type="GO" id="GO:0046487">
    <property type="term" value="P:glyoxylate metabolic process"/>
    <property type="evidence" value="ECO:0007669"/>
    <property type="project" value="TreeGrafter"/>
</dbReference>
<keyword evidence="9" id="KW-1185">Reference proteome</keyword>
<comment type="similarity">
    <text evidence="3">Belongs to the hyi family.</text>
</comment>
<evidence type="ECO:0000256" key="3">
    <source>
        <dbReference type="ARBA" id="ARBA00005962"/>
    </source>
</evidence>
<dbReference type="EC" id="5.3.1.22" evidence="4"/>
<evidence type="ECO:0000256" key="5">
    <source>
        <dbReference type="ARBA" id="ARBA00017985"/>
    </source>
</evidence>
<dbReference type="PANTHER" id="PTHR43489">
    <property type="entry name" value="ISOMERASE"/>
    <property type="match status" value="1"/>
</dbReference>
<feature type="domain" description="Xylose isomerase-like TIM barrel" evidence="7">
    <location>
        <begin position="87"/>
        <end position="327"/>
    </location>
</feature>
<evidence type="ECO:0000256" key="1">
    <source>
        <dbReference type="ARBA" id="ARBA00000476"/>
    </source>
</evidence>
<evidence type="ECO:0000256" key="6">
    <source>
        <dbReference type="ARBA" id="ARBA00023235"/>
    </source>
</evidence>
<comment type="function">
    <text evidence="2">Catalyzes the reversible isomerization between hydroxypyruvate and 2-hydroxy-3-oxopropanoate (also termed tartronate semialdehyde).</text>
</comment>
<dbReference type="InterPro" id="IPR050417">
    <property type="entry name" value="Sugar_Epim/Isomerase"/>
</dbReference>
<evidence type="ECO:0000313" key="9">
    <source>
        <dbReference type="Proteomes" id="UP001474421"/>
    </source>
</evidence>
<name>A0AAW1BQU9_CROAD</name>
<dbReference type="InterPro" id="IPR036237">
    <property type="entry name" value="Xyl_isomerase-like_sf"/>
</dbReference>